<organism evidence="1 2">
    <name type="scientific">Aureispira anguillae</name>
    <dbReference type="NCBI Taxonomy" id="2864201"/>
    <lineage>
        <taxon>Bacteria</taxon>
        <taxon>Pseudomonadati</taxon>
        <taxon>Bacteroidota</taxon>
        <taxon>Saprospiria</taxon>
        <taxon>Saprospirales</taxon>
        <taxon>Saprospiraceae</taxon>
        <taxon>Aureispira</taxon>
    </lineage>
</organism>
<evidence type="ECO:0000313" key="1">
    <source>
        <dbReference type="EMBL" id="BDS13037.1"/>
    </source>
</evidence>
<name>A0A915YH23_9BACT</name>
<gene>
    <name evidence="1" type="ORF">AsAng_0037650</name>
</gene>
<proteinExistence type="predicted"/>
<protein>
    <submittedName>
        <fullName evidence="1">Uncharacterized protein</fullName>
    </submittedName>
</protein>
<sequence length="41" mass="5175">MLFVYVYLLECWKNFKDISFPNKKIKKKREICKKWKSHKII</sequence>
<dbReference type="AlphaFoldDB" id="A0A915YH23"/>
<accession>A0A915YH23</accession>
<dbReference type="Proteomes" id="UP001060919">
    <property type="component" value="Chromosome"/>
</dbReference>
<keyword evidence="2" id="KW-1185">Reference proteome</keyword>
<evidence type="ECO:0000313" key="2">
    <source>
        <dbReference type="Proteomes" id="UP001060919"/>
    </source>
</evidence>
<reference evidence="1" key="1">
    <citation type="submission" date="2022-09" db="EMBL/GenBank/DDBJ databases">
        <title>Aureispira anguillicida sp. nov., isolated from Leptocephalus of Japanese eel Anguilla japonica.</title>
        <authorList>
            <person name="Yuasa K."/>
            <person name="Mekata T."/>
            <person name="Ikunari K."/>
        </authorList>
    </citation>
    <scope>NUCLEOTIDE SEQUENCE</scope>
    <source>
        <strain evidence="1">EL160426</strain>
    </source>
</reference>
<dbReference type="KEGG" id="aup:AsAng_0037650"/>
<dbReference type="EMBL" id="AP026867">
    <property type="protein sequence ID" value="BDS13037.1"/>
    <property type="molecule type" value="Genomic_DNA"/>
</dbReference>